<feature type="transmembrane region" description="Helical" evidence="2">
    <location>
        <begin position="81"/>
        <end position="108"/>
    </location>
</feature>
<accession>A0ABX0F2Z9</accession>
<keyword evidence="4" id="KW-1185">Reference proteome</keyword>
<evidence type="ECO:0000256" key="2">
    <source>
        <dbReference type="SAM" id="Phobius"/>
    </source>
</evidence>
<dbReference type="EMBL" id="JAAFGS010000001">
    <property type="protein sequence ID" value="NGZ74394.1"/>
    <property type="molecule type" value="Genomic_DNA"/>
</dbReference>
<sequence length="147" mass="15781">MSQFDLETEGPFAVKNPPDFYREQDGYGPDRYAPYPQDGGRRSRPYRYGMALTGFILGLFSVLSTGTVLLLILFATQHDFLAFWVGLSVLSLPLIAIAGITGLVLSIIAVRSSRGAKFAIAGICLNALGMLAFGFLSLAVLIGIMAA</sequence>
<dbReference type="Proteomes" id="UP000800303">
    <property type="component" value="Unassembled WGS sequence"/>
</dbReference>
<evidence type="ECO:0000313" key="3">
    <source>
        <dbReference type="EMBL" id="NGZ74394.1"/>
    </source>
</evidence>
<keyword evidence="2" id="KW-0812">Transmembrane</keyword>
<comment type="caution">
    <text evidence="3">The sequence shown here is derived from an EMBL/GenBank/DDBJ whole genome shotgun (WGS) entry which is preliminary data.</text>
</comment>
<evidence type="ECO:0000256" key="1">
    <source>
        <dbReference type="SAM" id="MobiDB-lite"/>
    </source>
</evidence>
<keyword evidence="2" id="KW-1133">Transmembrane helix</keyword>
<protein>
    <recommendedName>
        <fullName evidence="5">DUF4190 domain-containing protein</fullName>
    </recommendedName>
</protein>
<feature type="transmembrane region" description="Helical" evidence="2">
    <location>
        <begin position="51"/>
        <end position="75"/>
    </location>
</feature>
<evidence type="ECO:0000313" key="4">
    <source>
        <dbReference type="Proteomes" id="UP000800303"/>
    </source>
</evidence>
<name>A0ABX0F2Z9_9BACL</name>
<feature type="region of interest" description="Disordered" evidence="1">
    <location>
        <begin position="1"/>
        <end position="40"/>
    </location>
</feature>
<evidence type="ECO:0008006" key="5">
    <source>
        <dbReference type="Google" id="ProtNLM"/>
    </source>
</evidence>
<keyword evidence="2" id="KW-0472">Membrane</keyword>
<feature type="transmembrane region" description="Helical" evidence="2">
    <location>
        <begin position="120"/>
        <end position="146"/>
    </location>
</feature>
<organism evidence="3 4">
    <name type="scientific">Saccharibacillus alkalitolerans</name>
    <dbReference type="NCBI Taxonomy" id="2705290"/>
    <lineage>
        <taxon>Bacteria</taxon>
        <taxon>Bacillati</taxon>
        <taxon>Bacillota</taxon>
        <taxon>Bacilli</taxon>
        <taxon>Bacillales</taxon>
        <taxon>Paenibacillaceae</taxon>
        <taxon>Saccharibacillus</taxon>
    </lineage>
</organism>
<gene>
    <name evidence="3" type="ORF">GYN08_03620</name>
</gene>
<proteinExistence type="predicted"/>
<reference evidence="3 4" key="1">
    <citation type="submission" date="2020-01" db="EMBL/GenBank/DDBJ databases">
        <title>Polyphasic characterisation and genomic insights into a novel alkali tolerant bacterium VR-M41.</title>
        <authorList>
            <person name="Vemuluri V.R."/>
        </authorList>
    </citation>
    <scope>NUCLEOTIDE SEQUENCE [LARGE SCALE GENOMIC DNA]</scope>
    <source>
        <strain evidence="3 4">VR-M41</strain>
    </source>
</reference>
<dbReference type="RefSeq" id="WP_166272564.1">
    <property type="nucleotide sequence ID" value="NZ_JAAFGS010000001.1"/>
</dbReference>